<gene>
    <name evidence="1" type="primary">89</name>
    <name evidence="1" type="ORF">SEA_CHRIS_89</name>
</gene>
<reference evidence="1 2" key="1">
    <citation type="submission" date="2020-04" db="EMBL/GenBank/DDBJ databases">
        <authorList>
            <person name="Davenport L."/>
            <person name="Mcconahy L."/>
            <person name="Chen A."/>
            <person name="Cottrell A."/>
            <person name="Drouin R."/>
            <person name="Erdman M."/>
            <person name="Goranson S."/>
            <person name="Harrington A."/>
            <person name="Hecht A."/>
            <person name="Ramos M."/>
            <person name="Schutt J."/>
            <person name="Hayes S.G."/>
            <person name="Haydock J."/>
            <person name="Ettinger A.-S.H."/>
            <person name="Anders K.R."/>
            <person name="Garlena R.A."/>
            <person name="Russell D.A."/>
            <person name="Pope W.H."/>
            <person name="Jacobs-Sera D."/>
            <person name="Hatfull G.F."/>
        </authorList>
    </citation>
    <scope>NUCLEOTIDE SEQUENCE [LARGE SCALE GENOMIC DNA]</scope>
</reference>
<name>A0A6M3T8X2_9CAUD</name>
<organism evidence="1 2">
    <name type="scientific">Mycobacterium phage Chris</name>
    <dbReference type="NCBI Taxonomy" id="2725626"/>
    <lineage>
        <taxon>Viruses</taxon>
        <taxon>Duplodnaviria</taxon>
        <taxon>Heunggongvirae</taxon>
        <taxon>Uroviricota</taxon>
        <taxon>Caudoviricetes</taxon>
        <taxon>Weiservirinae</taxon>
        <taxon>Anayavirus</taxon>
        <taxon>Anayavirus chris</taxon>
    </lineage>
</organism>
<accession>A0A6M3T8X2</accession>
<evidence type="ECO:0000313" key="1">
    <source>
        <dbReference type="EMBL" id="QJD50491.1"/>
    </source>
</evidence>
<evidence type="ECO:0000313" key="2">
    <source>
        <dbReference type="Proteomes" id="UP000501603"/>
    </source>
</evidence>
<dbReference type="RefSeq" id="YP_009952977.1">
    <property type="nucleotide sequence ID" value="NC_051617.1"/>
</dbReference>
<keyword evidence="2" id="KW-1185">Reference proteome</keyword>
<dbReference type="EMBL" id="MT310860">
    <property type="protein sequence ID" value="QJD50491.1"/>
    <property type="molecule type" value="Genomic_DNA"/>
</dbReference>
<dbReference type="KEGG" id="vg:60324440"/>
<protein>
    <submittedName>
        <fullName evidence="1">Uncharacterized protein</fullName>
    </submittedName>
</protein>
<dbReference type="Proteomes" id="UP000501603">
    <property type="component" value="Segment"/>
</dbReference>
<proteinExistence type="predicted"/>
<dbReference type="GeneID" id="60324440"/>
<sequence>MAEALFLDGPLAGQTRDVPEAHYDQHVVPSPSPLFSVQSYSGTWDAPHYETVTYRRKPNRLSYGPRWVFAVGDKVGEQVVSCQAFTPEAIESMGVDMFEQMITYQAEKALNATCSAEGLVVAEVHEVWRGSRRDAIASAYLQNPDGVKAAAALQSVEQLGPLHASMLWVVFEGVAVMPT</sequence>